<dbReference type="Proteomes" id="UP000002362">
    <property type="component" value="Chromosome"/>
</dbReference>
<dbReference type="HOGENOM" id="CLU_2700305_0_0_9"/>
<organism evidence="1 2">
    <name type="scientific">Leuconostoc kimchii (strain IMSNU 11154 / KCTC 2386 / IH25)</name>
    <dbReference type="NCBI Taxonomy" id="762051"/>
    <lineage>
        <taxon>Bacteria</taxon>
        <taxon>Bacillati</taxon>
        <taxon>Bacillota</taxon>
        <taxon>Bacilli</taxon>
        <taxon>Lactobacillales</taxon>
        <taxon>Lactobacillaceae</taxon>
        <taxon>Leuconostoc</taxon>
    </lineage>
</organism>
<protein>
    <submittedName>
        <fullName evidence="1">Uncharacterized protein</fullName>
    </submittedName>
</protein>
<evidence type="ECO:0000313" key="1">
    <source>
        <dbReference type="EMBL" id="ADG39919.1"/>
    </source>
</evidence>
<evidence type="ECO:0000313" key="2">
    <source>
        <dbReference type="Proteomes" id="UP000002362"/>
    </source>
</evidence>
<dbReference type="EMBL" id="CP001758">
    <property type="protein sequence ID" value="ADG39919.1"/>
    <property type="molecule type" value="Genomic_DNA"/>
</dbReference>
<proteinExistence type="predicted"/>
<accession>D5T0X0</accession>
<sequence length="73" mass="8544">MKRIKEIIPGALDNFNAYYDTRYKNGDLVNEGYSLLKGKNWVITLSEFVDYFNNYLSSKNAIELVEVTDEQRD</sequence>
<dbReference type="KEGG" id="lki:LKI_01880"/>
<dbReference type="PATRIC" id="fig|762051.18.peg.380"/>
<gene>
    <name evidence="1" type="ordered locus">LKI_01880</name>
</gene>
<dbReference type="AlphaFoldDB" id="D5T0X0"/>
<name>D5T0X0_LEUKI</name>
<reference evidence="1 2" key="1">
    <citation type="journal article" date="2010" name="J. Bacteriol.">
        <title>Complete genome sequence analysis of Leuconostoc kimchii IMSNU 11154.</title>
        <authorList>
            <person name="Oh H.M."/>
            <person name="Cho Y.J."/>
            <person name="Kim B.K."/>
            <person name="Roe J.H."/>
            <person name="Kang S.O."/>
            <person name="Nahm B.H."/>
            <person name="Jeong G."/>
            <person name="Han H.U."/>
            <person name="Chun J."/>
        </authorList>
    </citation>
    <scope>NUCLEOTIDE SEQUENCE [LARGE SCALE GENOMIC DNA]</scope>
    <source>
        <strain evidence="2">IMSNU 11154 / KCTC 2386 / IH25</strain>
    </source>
</reference>
<dbReference type="RefSeq" id="WP_013102518.1">
    <property type="nucleotide sequence ID" value="NC_014136.1"/>
</dbReference>
<dbReference type="STRING" id="762051.LKI_01880"/>